<dbReference type="RefSeq" id="WP_347920576.1">
    <property type="nucleotide sequence ID" value="NZ_JBDXMX010000003.1"/>
</dbReference>
<evidence type="ECO:0000256" key="1">
    <source>
        <dbReference type="SAM" id="Phobius"/>
    </source>
</evidence>
<feature type="transmembrane region" description="Helical" evidence="1">
    <location>
        <begin position="127"/>
        <end position="148"/>
    </location>
</feature>
<feature type="transmembrane region" description="Helical" evidence="1">
    <location>
        <begin position="57"/>
        <end position="78"/>
    </location>
</feature>
<feature type="transmembrane region" description="Helical" evidence="1">
    <location>
        <begin position="85"/>
        <end position="107"/>
    </location>
</feature>
<feature type="transmembrane region" description="Helical" evidence="1">
    <location>
        <begin position="21"/>
        <end position="45"/>
    </location>
</feature>
<comment type="caution">
    <text evidence="2">The sequence shown here is derived from an EMBL/GenBank/DDBJ whole genome shotgun (WGS) entry which is preliminary data.</text>
</comment>
<dbReference type="Proteomes" id="UP001484097">
    <property type="component" value="Unassembled WGS sequence"/>
</dbReference>
<proteinExistence type="predicted"/>
<name>A0ABV0IIH7_9MICC</name>
<organism evidence="2 3">
    <name type="scientific">Citricoccus nitrophenolicus</name>
    <dbReference type="NCBI Taxonomy" id="863575"/>
    <lineage>
        <taxon>Bacteria</taxon>
        <taxon>Bacillati</taxon>
        <taxon>Actinomycetota</taxon>
        <taxon>Actinomycetes</taxon>
        <taxon>Micrococcales</taxon>
        <taxon>Micrococcaceae</taxon>
        <taxon>Citricoccus</taxon>
    </lineage>
</organism>
<evidence type="ECO:0000313" key="2">
    <source>
        <dbReference type="EMBL" id="MEO9247976.1"/>
    </source>
</evidence>
<keyword evidence="1" id="KW-1133">Transmembrane helix</keyword>
<gene>
    <name evidence="2" type="ORF">ABDK96_09810</name>
</gene>
<dbReference type="EMBL" id="JBDXMX010000003">
    <property type="protein sequence ID" value="MEO9247976.1"/>
    <property type="molecule type" value="Genomic_DNA"/>
</dbReference>
<sequence length="159" mass="16398">MPSPDTPGPGVPGRARRRPGWVPAVVAVLVGAGVGLLGTVLHLNFSWIGGTSTAEGAWVLPWGAVLALLLTGSAQLWWTLRSSVPWAGGVVAIAAFTTAMVLGNWPGLDTWAVGANEYTLAVLPGPAIAGTVWTWGIPVVAILTMLLAQPLLRHPVASD</sequence>
<keyword evidence="1" id="KW-0812">Transmembrane</keyword>
<keyword evidence="3" id="KW-1185">Reference proteome</keyword>
<accession>A0ABV0IIH7</accession>
<protein>
    <submittedName>
        <fullName evidence="2">Uncharacterized protein</fullName>
    </submittedName>
</protein>
<reference evidence="2 3" key="1">
    <citation type="submission" date="2024-05" db="EMBL/GenBank/DDBJ databases">
        <authorList>
            <person name="Yi C."/>
        </authorList>
    </citation>
    <scope>NUCLEOTIDE SEQUENCE [LARGE SCALE GENOMIC DNA]</scope>
    <source>
        <strain evidence="2 3">XS13</strain>
    </source>
</reference>
<evidence type="ECO:0000313" key="3">
    <source>
        <dbReference type="Proteomes" id="UP001484097"/>
    </source>
</evidence>
<keyword evidence="1" id="KW-0472">Membrane</keyword>